<dbReference type="SMART" id="SM00360">
    <property type="entry name" value="RRM"/>
    <property type="match status" value="2"/>
</dbReference>
<evidence type="ECO:0000256" key="1">
    <source>
        <dbReference type="ARBA" id="ARBA00022737"/>
    </source>
</evidence>
<evidence type="ECO:0000259" key="5">
    <source>
        <dbReference type="PROSITE" id="PS50102"/>
    </source>
</evidence>
<keyword evidence="1" id="KW-0677">Repeat</keyword>
<dbReference type="EMBL" id="DS499599">
    <property type="protein sequence ID" value="EDP49676.1"/>
    <property type="molecule type" value="Genomic_DNA"/>
</dbReference>
<dbReference type="InterPro" id="IPR012677">
    <property type="entry name" value="Nucleotide-bd_a/b_plait_sf"/>
</dbReference>
<feature type="region of interest" description="Disordered" evidence="4">
    <location>
        <begin position="569"/>
        <end position="605"/>
    </location>
</feature>
<accession>B0Y8E5</accession>
<organism evidence="6 7">
    <name type="scientific">Aspergillus fumigatus (strain CBS 144.89 / FGSC A1163 / CEA10)</name>
    <name type="common">Neosartorya fumigata</name>
    <dbReference type="NCBI Taxonomy" id="451804"/>
    <lineage>
        <taxon>Eukaryota</taxon>
        <taxon>Fungi</taxon>
        <taxon>Dikarya</taxon>
        <taxon>Ascomycota</taxon>
        <taxon>Pezizomycotina</taxon>
        <taxon>Eurotiomycetes</taxon>
        <taxon>Eurotiomycetidae</taxon>
        <taxon>Eurotiales</taxon>
        <taxon>Aspergillaceae</taxon>
        <taxon>Aspergillus</taxon>
        <taxon>Aspergillus subgen. Fumigati</taxon>
    </lineage>
</organism>
<feature type="compositionally biased region" description="Polar residues" evidence="4">
    <location>
        <begin position="570"/>
        <end position="582"/>
    </location>
</feature>
<dbReference type="PANTHER" id="PTHR24012">
    <property type="entry name" value="RNA BINDING PROTEIN"/>
    <property type="match status" value="1"/>
</dbReference>
<evidence type="ECO:0000256" key="3">
    <source>
        <dbReference type="PROSITE-ProRule" id="PRU00176"/>
    </source>
</evidence>
<feature type="domain" description="RRM" evidence="5">
    <location>
        <begin position="368"/>
        <end position="445"/>
    </location>
</feature>
<keyword evidence="7" id="KW-1185">Reference proteome</keyword>
<dbReference type="VEuPathDB" id="FungiDB:AFUB_077060"/>
<dbReference type="InterPro" id="IPR035979">
    <property type="entry name" value="RBD_domain_sf"/>
</dbReference>
<evidence type="ECO:0000313" key="6">
    <source>
        <dbReference type="EMBL" id="EDP49676.1"/>
    </source>
</evidence>
<sequence length="624" mass="68690">MQSQSQQHSASADSGQAPQAQSGQFARDSRAPFAAGYQQNGHPSQPEGYHDGSAPLQADQNFQNQRSCSKYSTIKGSMPFTMSPNFDLSGANRAPYNGQFVLLPSGPMLNGIPPISSFNPTSVLGPTQLGHLPYLPAMYPSASPNFPMGPATMQGYSFPFVADNNLQNLAGQKRNGWVASENQKVTGQSTSETPGNQCEFYPGPAVSTIDGPSIPLLNYNGPPQPCLPYQVMKTPNGYMLQDLESITQQEPPIPRAVPAMWTNPSEVTLAKCLENREGITNVYIRGFLPQTTDEMLHSYAARFGKIDRCKAIVDLDTGLCKGFGFVQFYNFESCENCIRGFFYLGYQASFAQKSRNSRLKDLEDKTSTNIYCTNVPITWTEADLRHHFEPYHVVSEKISRDEKTGVSKEVGFARFDTREIAEKVLGEFHNISKNGVKLLLRFADTKAQKMLKQQSNERRAYRAGEYNYSVEVVQGSTPSPSLQRLQQTANHLSPNSQVSYPSPVGVGSTWTPATSISPSYRSNDISRYQLMKNPASNMPFSSWSTRNSPATWETTPVYHGRLYGRHAIPNNASASSSKTVMPSTPCVKARSQGSSPQKENMDVDCLSPISPCKEALMTSPRSAL</sequence>
<dbReference type="HOGENOM" id="CLU_031131_0_0_1"/>
<gene>
    <name evidence="6" type="ORF">AFUB_077060</name>
</gene>
<dbReference type="OrthoDB" id="271725at2759"/>
<reference evidence="6 7" key="1">
    <citation type="journal article" date="2008" name="PLoS Genet.">
        <title>Genomic islands in the pathogenic filamentous fungus Aspergillus fumigatus.</title>
        <authorList>
            <person name="Fedorova N.D."/>
            <person name="Khaldi N."/>
            <person name="Joardar V.S."/>
            <person name="Maiti R."/>
            <person name="Amedeo P."/>
            <person name="Anderson M.J."/>
            <person name="Crabtree J."/>
            <person name="Silva J.C."/>
            <person name="Badger J.H."/>
            <person name="Albarraq A."/>
            <person name="Angiuoli S."/>
            <person name="Bussey H."/>
            <person name="Bowyer P."/>
            <person name="Cotty P.J."/>
            <person name="Dyer P.S."/>
            <person name="Egan A."/>
            <person name="Galens K."/>
            <person name="Fraser-Liggett C.M."/>
            <person name="Haas B.J."/>
            <person name="Inman J.M."/>
            <person name="Kent R."/>
            <person name="Lemieux S."/>
            <person name="Malavazi I."/>
            <person name="Orvis J."/>
            <person name="Roemer T."/>
            <person name="Ronning C.M."/>
            <person name="Sundaram J.P."/>
            <person name="Sutton G."/>
            <person name="Turner G."/>
            <person name="Venter J.C."/>
            <person name="White O.R."/>
            <person name="Whitty B.R."/>
            <person name="Youngman P."/>
            <person name="Wolfe K.H."/>
            <person name="Goldman G.H."/>
            <person name="Wortman J.R."/>
            <person name="Jiang B."/>
            <person name="Denning D.W."/>
            <person name="Nierman W.C."/>
        </authorList>
    </citation>
    <scope>NUCLEOTIDE SEQUENCE [LARGE SCALE GENOMIC DNA]</scope>
    <source>
        <strain evidence="7">CBS 144.89 / FGSC A1163 / CEA10</strain>
    </source>
</reference>
<dbReference type="Gene3D" id="3.30.70.330">
    <property type="match status" value="2"/>
</dbReference>
<dbReference type="Proteomes" id="UP000001699">
    <property type="component" value="Unassembled WGS sequence"/>
</dbReference>
<feature type="domain" description="RRM" evidence="5">
    <location>
        <begin position="280"/>
        <end position="364"/>
    </location>
</feature>
<dbReference type="PhylomeDB" id="B0Y8E5"/>
<feature type="compositionally biased region" description="Low complexity" evidence="4">
    <location>
        <begin position="1"/>
        <end position="17"/>
    </location>
</feature>
<keyword evidence="2 3" id="KW-0694">RNA-binding</keyword>
<dbReference type="FunFam" id="3.30.70.330:FF:000323">
    <property type="entry name" value="RNA binding protein MSSP-2"/>
    <property type="match status" value="1"/>
</dbReference>
<dbReference type="InterPro" id="IPR000504">
    <property type="entry name" value="RRM_dom"/>
</dbReference>
<evidence type="ECO:0000313" key="7">
    <source>
        <dbReference type="Proteomes" id="UP000001699"/>
    </source>
</evidence>
<proteinExistence type="predicted"/>
<dbReference type="PROSITE" id="PS50102">
    <property type="entry name" value="RRM"/>
    <property type="match status" value="2"/>
</dbReference>
<protein>
    <submittedName>
        <fullName evidence="6">RNA binding protein MSSP-2, putative</fullName>
    </submittedName>
</protein>
<dbReference type="AlphaFoldDB" id="B0Y8E5"/>
<evidence type="ECO:0000256" key="2">
    <source>
        <dbReference type="ARBA" id="ARBA00022884"/>
    </source>
</evidence>
<dbReference type="SUPFAM" id="SSF54928">
    <property type="entry name" value="RNA-binding domain, RBD"/>
    <property type="match status" value="2"/>
</dbReference>
<feature type="region of interest" description="Disordered" evidence="4">
    <location>
        <begin position="1"/>
        <end position="57"/>
    </location>
</feature>
<name>B0Y8E5_ASPFC</name>
<dbReference type="Pfam" id="PF00076">
    <property type="entry name" value="RRM_1"/>
    <property type="match status" value="2"/>
</dbReference>
<evidence type="ECO:0000256" key="4">
    <source>
        <dbReference type="SAM" id="MobiDB-lite"/>
    </source>
</evidence>
<dbReference type="GO" id="GO:0003723">
    <property type="term" value="F:RNA binding"/>
    <property type="evidence" value="ECO:0007669"/>
    <property type="project" value="UniProtKB-UniRule"/>
</dbReference>